<proteinExistence type="predicted"/>
<accession>A0A6M3KXB5</accession>
<organism evidence="1">
    <name type="scientific">viral metagenome</name>
    <dbReference type="NCBI Taxonomy" id="1070528"/>
    <lineage>
        <taxon>unclassified sequences</taxon>
        <taxon>metagenomes</taxon>
        <taxon>organismal metagenomes</taxon>
    </lineage>
</organism>
<dbReference type="SUPFAM" id="SSF49899">
    <property type="entry name" value="Concanavalin A-like lectins/glucanases"/>
    <property type="match status" value="1"/>
</dbReference>
<protein>
    <recommendedName>
        <fullName evidence="2">Lectin/glucanase superfamily protein</fullName>
    </recommendedName>
</protein>
<gene>
    <name evidence="1" type="ORF">MM415B03153_0007</name>
</gene>
<dbReference type="AlphaFoldDB" id="A0A6M3KXB5"/>
<name>A0A6M3KXB5_9ZZZZ</name>
<dbReference type="EMBL" id="MT142648">
    <property type="protein sequence ID" value="QJA86629.1"/>
    <property type="molecule type" value="Genomic_DNA"/>
</dbReference>
<evidence type="ECO:0000313" key="1">
    <source>
        <dbReference type="EMBL" id="QJA86629.1"/>
    </source>
</evidence>
<dbReference type="InterPro" id="IPR013320">
    <property type="entry name" value="ConA-like_dom_sf"/>
</dbReference>
<reference evidence="1" key="1">
    <citation type="submission" date="2020-03" db="EMBL/GenBank/DDBJ databases">
        <title>The deep terrestrial virosphere.</title>
        <authorList>
            <person name="Holmfeldt K."/>
            <person name="Nilsson E."/>
            <person name="Simone D."/>
            <person name="Lopez-Fernandez M."/>
            <person name="Wu X."/>
            <person name="de Brujin I."/>
            <person name="Lundin D."/>
            <person name="Andersson A."/>
            <person name="Bertilsson S."/>
            <person name="Dopson M."/>
        </authorList>
    </citation>
    <scope>NUCLEOTIDE SEQUENCE</scope>
    <source>
        <strain evidence="1">MM415B03153</strain>
    </source>
</reference>
<sequence>MVRKYLLSLILSLLILTGTVPSFAVDTTTGDPVYDGDNITLSGVTVESGVTVSDATASKLIATDANKKLSSTDLNSWVAGTANEVSVADDGDGTITIGIVDPLIVSKGGTGAATLTDGGIVLGSGTNAVTVLGQATDGQIPIGSTSADPVLGTITAVANETNVTNTAGAITIGIVDPLIVDKGGSGVTTLTDGGVLVGSGTNPVTALTVGTNGQVLVGSTGNDPVFATITDGEGIDTTLGAGTLTIAAETATDTNPGVVELAIDSEAIAGTDTSRAITAANLAAKLGTQTDGGILVGSGTTGAVEAVAVGLTTEILVGGGAGTNPVWTTVTGTGAPVRATSPTLVTPLLGTPTSGVVTNLTGTASGVTAGNVTTNANLTGPITSVGNATSIASQTGTGSTFVVSASPTLTGTPLAPTAADNTSTTQIATTAFAKAADAAVVNPKAFAQGIRMTAGTTAGGIAVADNDNIDFGTGNFTFACLVSVPDWTPSSINYLLYKTDHVDTGCYLAVQANGKLRVPLFRGDGGVNFDSTVATSFVDGTKHEITVVVTRETASVAGSVVFYVDGIQLGNSVAITAAAPVSISNTGRFDVFGDGLTAQFAGTAHSAIPYNRALTAAGALSLYRNGVDFFDKYGSQTTLNLATLANSGTSAYDTFDGASTTAFHAITDGSDVARASTTDAISYVSGYKYKVSFTSSGVTGTAPTYGPAKDVDGTALTGGVQTNTVVAGINTYEFTAGETATGTVVWSSILESGVTTEYTISLFSITKLGATLALESEGIQPAPGQWLDGSGNKLHAMQPATGSSLVRFKRDFEVRWTNTWAGTHEAQYIGGVNQAILPVGCYITSIIGVVAGATIEDIIVGDGSDTDHWVAVTTGLAAGTTAFTIANAISDATNYKMVVDPDANFTGTIAWTVRGIILQ</sequence>
<evidence type="ECO:0008006" key="2">
    <source>
        <dbReference type="Google" id="ProtNLM"/>
    </source>
</evidence>